<evidence type="ECO:0000256" key="5">
    <source>
        <dbReference type="SAM" id="Phobius"/>
    </source>
</evidence>
<name>A0A7X1FAS2_9SPHN</name>
<evidence type="ECO:0000256" key="2">
    <source>
        <dbReference type="ARBA" id="ARBA00022692"/>
    </source>
</evidence>
<dbReference type="EMBL" id="JACLAU010000055">
    <property type="protein sequence ID" value="MBC2653547.1"/>
    <property type="molecule type" value="Genomic_DNA"/>
</dbReference>
<feature type="transmembrane region" description="Helical" evidence="5">
    <location>
        <begin position="61"/>
        <end position="83"/>
    </location>
</feature>
<dbReference type="PROSITE" id="PS00216">
    <property type="entry name" value="SUGAR_TRANSPORT_1"/>
    <property type="match status" value="1"/>
</dbReference>
<gene>
    <name evidence="7" type="ORF">H7F49_17845</name>
</gene>
<dbReference type="RefSeq" id="WP_185684920.1">
    <property type="nucleotide sequence ID" value="NZ_JACLAU010000055.1"/>
</dbReference>
<dbReference type="InterPro" id="IPR005829">
    <property type="entry name" value="Sugar_transporter_CS"/>
</dbReference>
<dbReference type="PANTHER" id="PTHR23508">
    <property type="entry name" value="CARBOXYLIC ACID TRANSPORTER PROTEIN HOMOLOG"/>
    <property type="match status" value="1"/>
</dbReference>
<feature type="transmembrane region" description="Helical" evidence="5">
    <location>
        <begin position="90"/>
        <end position="110"/>
    </location>
</feature>
<feature type="transmembrane region" description="Helical" evidence="5">
    <location>
        <begin position="378"/>
        <end position="401"/>
    </location>
</feature>
<keyword evidence="4 5" id="KW-0472">Membrane</keyword>
<feature type="transmembrane region" description="Helical" evidence="5">
    <location>
        <begin position="252"/>
        <end position="272"/>
    </location>
</feature>
<feature type="transmembrane region" description="Helical" evidence="5">
    <location>
        <begin position="319"/>
        <end position="338"/>
    </location>
</feature>
<evidence type="ECO:0000313" key="8">
    <source>
        <dbReference type="Proteomes" id="UP000520156"/>
    </source>
</evidence>
<feature type="transmembrane region" description="Helical" evidence="5">
    <location>
        <begin position="116"/>
        <end position="136"/>
    </location>
</feature>
<feature type="transmembrane region" description="Helical" evidence="5">
    <location>
        <begin position="180"/>
        <end position="201"/>
    </location>
</feature>
<proteinExistence type="predicted"/>
<dbReference type="GO" id="GO:0046943">
    <property type="term" value="F:carboxylic acid transmembrane transporter activity"/>
    <property type="evidence" value="ECO:0007669"/>
    <property type="project" value="TreeGrafter"/>
</dbReference>
<keyword evidence="2 5" id="KW-0812">Transmembrane</keyword>
<dbReference type="InterPro" id="IPR020846">
    <property type="entry name" value="MFS_dom"/>
</dbReference>
<evidence type="ECO:0000313" key="7">
    <source>
        <dbReference type="EMBL" id="MBC2653547.1"/>
    </source>
</evidence>
<feature type="domain" description="Major facilitator superfamily (MFS) profile" evidence="6">
    <location>
        <begin position="25"/>
        <end position="433"/>
    </location>
</feature>
<comment type="caution">
    <text evidence="7">The sequence shown here is derived from an EMBL/GenBank/DDBJ whole genome shotgun (WGS) entry which is preliminary data.</text>
</comment>
<dbReference type="PROSITE" id="PS50850">
    <property type="entry name" value="MFS"/>
    <property type="match status" value="1"/>
</dbReference>
<keyword evidence="3 5" id="KW-1133">Transmembrane helix</keyword>
<keyword evidence="8" id="KW-1185">Reference proteome</keyword>
<dbReference type="Proteomes" id="UP000520156">
    <property type="component" value="Unassembled WGS sequence"/>
</dbReference>
<dbReference type="Pfam" id="PF07690">
    <property type="entry name" value="MFS_1"/>
    <property type="match status" value="1"/>
</dbReference>
<dbReference type="PANTHER" id="PTHR23508:SF10">
    <property type="entry name" value="CARBOXYLIC ACID TRANSPORTER PROTEIN HOMOLOG"/>
    <property type="match status" value="1"/>
</dbReference>
<feature type="transmembrane region" description="Helical" evidence="5">
    <location>
        <begin position="148"/>
        <end position="168"/>
    </location>
</feature>
<feature type="transmembrane region" description="Helical" evidence="5">
    <location>
        <begin position="407"/>
        <end position="426"/>
    </location>
</feature>
<feature type="transmembrane region" description="Helical" evidence="5">
    <location>
        <begin position="292"/>
        <end position="312"/>
    </location>
</feature>
<dbReference type="SUPFAM" id="SSF103473">
    <property type="entry name" value="MFS general substrate transporter"/>
    <property type="match status" value="1"/>
</dbReference>
<evidence type="ECO:0000256" key="4">
    <source>
        <dbReference type="ARBA" id="ARBA00023136"/>
    </source>
</evidence>
<dbReference type="AlphaFoldDB" id="A0A7X1FAS2"/>
<sequence length="441" mass="45284">MSDGSGPNPRTAVDLSPMGWRQWFAIGITTALNALDGIDVLSVSYAAPGIARDWSLGPATIGWILSMELLGMALGSIVLGGVADRLGRRTTILASLVIMAVGMLGASHAAGVNELLSWRLLTGLGIGGMLPAINAVASELANNRWRNLAMSLMVIGYPLGGALGGLAVQRLYASGGTWRTVFEAGALLTVIFVPIVALLLVEPPAWLDKRKGLAAANRALHRLGLPAAETPSGPAEVRQVPLVAIFSPELRAATLTVTAAYFLHVTSFYFMIKWTPKIIAGLGYLPAQAAQTLALANVGGALGGTLLGLLALRFSVKRLTTLTLVGTFCAVGAMGLVPVRLDTLGALVFAAGFFGNAGIGGLYLLFADVFPTPMRGTGAGFAIGVGRGGAVIAPVLAGYLFSAGLNLSWVALALGTGSILAALLLANLRGANNPIQQGTIA</sequence>
<dbReference type="Gene3D" id="1.20.1250.20">
    <property type="entry name" value="MFS general substrate transporter like domains"/>
    <property type="match status" value="1"/>
</dbReference>
<reference evidence="7 8" key="1">
    <citation type="submission" date="2020-08" db="EMBL/GenBank/DDBJ databases">
        <title>The genome sequence of Novosphingobium flavum 4Y4.</title>
        <authorList>
            <person name="Liu Y."/>
        </authorList>
    </citation>
    <scope>NUCLEOTIDE SEQUENCE [LARGE SCALE GENOMIC DNA]</scope>
    <source>
        <strain evidence="7 8">4Y4</strain>
    </source>
</reference>
<evidence type="ECO:0000259" key="6">
    <source>
        <dbReference type="PROSITE" id="PS50850"/>
    </source>
</evidence>
<organism evidence="7 8">
    <name type="scientific">Novosphingobium aerophilum</name>
    <dbReference type="NCBI Taxonomy" id="2839843"/>
    <lineage>
        <taxon>Bacteria</taxon>
        <taxon>Pseudomonadati</taxon>
        <taxon>Pseudomonadota</taxon>
        <taxon>Alphaproteobacteria</taxon>
        <taxon>Sphingomonadales</taxon>
        <taxon>Sphingomonadaceae</taxon>
        <taxon>Novosphingobium</taxon>
    </lineage>
</organism>
<protein>
    <submittedName>
        <fullName evidence="7">MFS transporter</fullName>
    </submittedName>
</protein>
<dbReference type="InterPro" id="IPR011701">
    <property type="entry name" value="MFS"/>
</dbReference>
<comment type="subcellular location">
    <subcellularLocation>
        <location evidence="1">Membrane</location>
        <topology evidence="1">Multi-pass membrane protein</topology>
    </subcellularLocation>
</comment>
<dbReference type="GO" id="GO:0005886">
    <property type="term" value="C:plasma membrane"/>
    <property type="evidence" value="ECO:0007669"/>
    <property type="project" value="TreeGrafter"/>
</dbReference>
<evidence type="ECO:0000256" key="3">
    <source>
        <dbReference type="ARBA" id="ARBA00022989"/>
    </source>
</evidence>
<accession>A0A7X1FAS2</accession>
<feature type="transmembrane region" description="Helical" evidence="5">
    <location>
        <begin position="344"/>
        <end position="366"/>
    </location>
</feature>
<dbReference type="InterPro" id="IPR036259">
    <property type="entry name" value="MFS_trans_sf"/>
</dbReference>
<evidence type="ECO:0000256" key="1">
    <source>
        <dbReference type="ARBA" id="ARBA00004141"/>
    </source>
</evidence>